<name>A0A9P3CQX4_9PEZI</name>
<dbReference type="GeneID" id="68294643"/>
<protein>
    <submittedName>
        <fullName evidence="2">Uncharacterized protein</fullName>
    </submittedName>
</protein>
<keyword evidence="3" id="KW-1185">Reference proteome</keyword>
<evidence type="ECO:0000256" key="1">
    <source>
        <dbReference type="SAM" id="MobiDB-lite"/>
    </source>
</evidence>
<organism evidence="2 3">
    <name type="scientific">Cercospora kikuchii</name>
    <dbReference type="NCBI Taxonomy" id="84275"/>
    <lineage>
        <taxon>Eukaryota</taxon>
        <taxon>Fungi</taxon>
        <taxon>Dikarya</taxon>
        <taxon>Ascomycota</taxon>
        <taxon>Pezizomycotina</taxon>
        <taxon>Dothideomycetes</taxon>
        <taxon>Dothideomycetidae</taxon>
        <taxon>Mycosphaerellales</taxon>
        <taxon>Mycosphaerellaceae</taxon>
        <taxon>Cercospora</taxon>
    </lineage>
</organism>
<reference evidence="2 3" key="1">
    <citation type="submission" date="2021-01" db="EMBL/GenBank/DDBJ databases">
        <title>Cercospora kikuchii MAFF 305040 whole genome shotgun sequence.</title>
        <authorList>
            <person name="Kashiwa T."/>
            <person name="Suzuki T."/>
        </authorList>
    </citation>
    <scope>NUCLEOTIDE SEQUENCE [LARGE SCALE GENOMIC DNA]</scope>
    <source>
        <strain evidence="2 3">MAFF 305040</strain>
    </source>
</reference>
<evidence type="ECO:0000313" key="2">
    <source>
        <dbReference type="EMBL" id="GIZ45922.1"/>
    </source>
</evidence>
<feature type="region of interest" description="Disordered" evidence="1">
    <location>
        <begin position="1"/>
        <end position="24"/>
    </location>
</feature>
<sequence>MFPAAKRQRMDDASGGSRNPDQAQPHAYVLPHASALPAIGGAPEQSYQIHIGTAPPVPDIRALFEAGRYQEAGLAPMSQLFAPTHMPLPRPTRYHPDPIPYGIMIPDNEEMVNAISPDLLKRMFLQLTQEDASGLMYSALVNHHVRQHVTERTRVINFDSYSRTAWHAINTKYDRLSGSKQYERANDVLNDVERCIESISQQATAFSSFGTKVNALETLRRIGKTIISASEIIGREVHRNYEWDMGLKNAITTILRTMSREECFKAGQNVSEVGKGKLWEKMEWVRAEAVNNHCLAGLDVWEACERLRGEDPDEITDSEFEKEDESEGDDQDEEEDEDEIQEDYERENEGSTGRDDERSNASDEDEEPFHPS</sequence>
<proteinExistence type="predicted"/>
<dbReference type="OrthoDB" id="4364733at2759"/>
<dbReference type="RefSeq" id="XP_044660409.1">
    <property type="nucleotide sequence ID" value="XM_044804474.1"/>
</dbReference>
<dbReference type="EMBL" id="BOLY01000006">
    <property type="protein sequence ID" value="GIZ45922.1"/>
    <property type="molecule type" value="Genomic_DNA"/>
</dbReference>
<dbReference type="Proteomes" id="UP000825890">
    <property type="component" value="Unassembled WGS sequence"/>
</dbReference>
<feature type="compositionally biased region" description="Acidic residues" evidence="1">
    <location>
        <begin position="362"/>
        <end position="372"/>
    </location>
</feature>
<feature type="compositionally biased region" description="Basic and acidic residues" evidence="1">
    <location>
        <begin position="347"/>
        <end position="361"/>
    </location>
</feature>
<feature type="compositionally biased region" description="Acidic residues" evidence="1">
    <location>
        <begin position="311"/>
        <end position="346"/>
    </location>
</feature>
<comment type="caution">
    <text evidence="2">The sequence shown here is derived from an EMBL/GenBank/DDBJ whole genome shotgun (WGS) entry which is preliminary data.</text>
</comment>
<dbReference type="AlphaFoldDB" id="A0A9P3CQX4"/>
<gene>
    <name evidence="2" type="ORF">CKM354_000906800</name>
</gene>
<evidence type="ECO:0000313" key="3">
    <source>
        <dbReference type="Proteomes" id="UP000825890"/>
    </source>
</evidence>
<feature type="region of interest" description="Disordered" evidence="1">
    <location>
        <begin position="310"/>
        <end position="372"/>
    </location>
</feature>
<accession>A0A9P3CQX4</accession>